<dbReference type="SMART" id="SM00066">
    <property type="entry name" value="GAL4"/>
    <property type="match status" value="1"/>
</dbReference>
<keyword evidence="1" id="KW-0479">Metal-binding</keyword>
<dbReference type="SMART" id="SM00906">
    <property type="entry name" value="Fungal_trans"/>
    <property type="match status" value="1"/>
</dbReference>
<evidence type="ECO:0000313" key="9">
    <source>
        <dbReference type="Proteomes" id="UP000184356"/>
    </source>
</evidence>
<dbReference type="GeneID" id="63760865"/>
<dbReference type="OrthoDB" id="2123952at2759"/>
<keyword evidence="4" id="KW-0804">Transcription</keyword>
<dbReference type="EMBL" id="KV878585">
    <property type="protein sequence ID" value="OJJ59698.1"/>
    <property type="molecule type" value="Genomic_DNA"/>
</dbReference>
<dbReference type="GO" id="GO:0000981">
    <property type="term" value="F:DNA-binding transcription factor activity, RNA polymerase II-specific"/>
    <property type="evidence" value="ECO:0007669"/>
    <property type="project" value="InterPro"/>
</dbReference>
<dbReference type="InterPro" id="IPR036864">
    <property type="entry name" value="Zn2-C6_fun-type_DNA-bd_sf"/>
</dbReference>
<feature type="domain" description="Zn(2)-C6 fungal-type" evidence="7">
    <location>
        <begin position="17"/>
        <end position="47"/>
    </location>
</feature>
<keyword evidence="5" id="KW-0539">Nucleus</keyword>
<sequence>MDEPQSSRVAKRRPAKACNTCRRKKVKCDGKRPICSSCMIFKLPCGFEDAGSQPTSRFTRAYVEELEERIKQMDEQLQQLRRGESLPRPNNRESPSALDRSESEENIFSPHQALDGRSSPGSPQNSDQPSYFLRAHDGKMRFFGASSGFGIHCSREANQSKTGRSRLAWGNVARRNAAQWPLTNWVPPILQDSFEKRVTQPLPSKETTLALVAEFRTSFNQAIPLVDDTSLTQLVERQFSWNPDESPSSWVLINVVLAFAYRGRAQSSTHESSDYWRMSLGHTKNALNVLVDLFLRNADLPAVQGLLGLALYFQGTPNAQALFMLAASAMRLAHSIGLHKNTTADFSQSEIEERRRTFWLAFILDADISIRVGRPPVQDMEDYSTPLPSESPHDGRGIISIDGTSINFFRLLTQFAIIQRRVYRHLQTVVVTRQPKETALESAEACEKALLQWKHSFPDVLQHQRTFPPETDYAHLHVLRLYLAYHCCYASLRQLPLISSSVPHNPRSQENLTEVDKDITALCARSLASARSALRFLPHLRLLGSSHKWNVLYFFATASVALSSEIRIHPTHELADDDLAMAHEAVEFLTAVSHEEPGTYVDFILSVCSDLEISARRAIREVRVAPAGADDSVAVDIPGNIDIAGQQQQQQQFSNYAAYNNSSLFNTDPAGLLTDPHGDLFNSQWFVPPFWNWQDMVVGVSDLPEMNRRTDDFT</sequence>
<dbReference type="Proteomes" id="UP000184356">
    <property type="component" value="Unassembled WGS sequence"/>
</dbReference>
<evidence type="ECO:0000256" key="1">
    <source>
        <dbReference type="ARBA" id="ARBA00022723"/>
    </source>
</evidence>
<name>A0A1L9TJU8_9EURO</name>
<evidence type="ECO:0000259" key="7">
    <source>
        <dbReference type="PROSITE" id="PS50048"/>
    </source>
</evidence>
<dbReference type="InterPro" id="IPR007219">
    <property type="entry name" value="XnlR_reg_dom"/>
</dbReference>
<reference evidence="9" key="1">
    <citation type="journal article" date="2017" name="Genome Biol.">
        <title>Comparative genomics reveals high biological diversity and specific adaptations in the industrially and medically important fungal genus Aspergillus.</title>
        <authorList>
            <person name="de Vries R.P."/>
            <person name="Riley R."/>
            <person name="Wiebenga A."/>
            <person name="Aguilar-Osorio G."/>
            <person name="Amillis S."/>
            <person name="Uchima C.A."/>
            <person name="Anderluh G."/>
            <person name="Asadollahi M."/>
            <person name="Askin M."/>
            <person name="Barry K."/>
            <person name="Battaglia E."/>
            <person name="Bayram O."/>
            <person name="Benocci T."/>
            <person name="Braus-Stromeyer S.A."/>
            <person name="Caldana C."/>
            <person name="Canovas D."/>
            <person name="Cerqueira G.C."/>
            <person name="Chen F."/>
            <person name="Chen W."/>
            <person name="Choi C."/>
            <person name="Clum A."/>
            <person name="Dos Santos R.A."/>
            <person name="Damasio A.R."/>
            <person name="Diallinas G."/>
            <person name="Emri T."/>
            <person name="Fekete E."/>
            <person name="Flipphi M."/>
            <person name="Freyberg S."/>
            <person name="Gallo A."/>
            <person name="Gournas C."/>
            <person name="Habgood R."/>
            <person name="Hainaut M."/>
            <person name="Harispe M.L."/>
            <person name="Henrissat B."/>
            <person name="Hilden K.S."/>
            <person name="Hope R."/>
            <person name="Hossain A."/>
            <person name="Karabika E."/>
            <person name="Karaffa L."/>
            <person name="Karanyi Z."/>
            <person name="Krasevec N."/>
            <person name="Kuo A."/>
            <person name="Kusch H."/>
            <person name="LaButti K."/>
            <person name="Lagendijk E.L."/>
            <person name="Lapidus A."/>
            <person name="Levasseur A."/>
            <person name="Lindquist E."/>
            <person name="Lipzen A."/>
            <person name="Logrieco A.F."/>
            <person name="MacCabe A."/>
            <person name="Maekelae M.R."/>
            <person name="Malavazi I."/>
            <person name="Melin P."/>
            <person name="Meyer V."/>
            <person name="Mielnichuk N."/>
            <person name="Miskei M."/>
            <person name="Molnar A.P."/>
            <person name="Mule G."/>
            <person name="Ngan C.Y."/>
            <person name="Orejas M."/>
            <person name="Orosz E."/>
            <person name="Ouedraogo J.P."/>
            <person name="Overkamp K.M."/>
            <person name="Park H.-S."/>
            <person name="Perrone G."/>
            <person name="Piumi F."/>
            <person name="Punt P.J."/>
            <person name="Ram A.F."/>
            <person name="Ramon A."/>
            <person name="Rauscher S."/>
            <person name="Record E."/>
            <person name="Riano-Pachon D.M."/>
            <person name="Robert V."/>
            <person name="Roehrig J."/>
            <person name="Ruller R."/>
            <person name="Salamov A."/>
            <person name="Salih N.S."/>
            <person name="Samson R.A."/>
            <person name="Sandor E."/>
            <person name="Sanguinetti M."/>
            <person name="Schuetze T."/>
            <person name="Sepcic K."/>
            <person name="Shelest E."/>
            <person name="Sherlock G."/>
            <person name="Sophianopoulou V."/>
            <person name="Squina F.M."/>
            <person name="Sun H."/>
            <person name="Susca A."/>
            <person name="Todd R.B."/>
            <person name="Tsang A."/>
            <person name="Unkles S.E."/>
            <person name="van de Wiele N."/>
            <person name="van Rossen-Uffink D."/>
            <person name="Oliveira J.V."/>
            <person name="Vesth T.C."/>
            <person name="Visser J."/>
            <person name="Yu J.-H."/>
            <person name="Zhou M."/>
            <person name="Andersen M.R."/>
            <person name="Archer D.B."/>
            <person name="Baker S.E."/>
            <person name="Benoit I."/>
            <person name="Brakhage A.A."/>
            <person name="Braus G.H."/>
            <person name="Fischer R."/>
            <person name="Frisvad J.C."/>
            <person name="Goldman G.H."/>
            <person name="Houbraken J."/>
            <person name="Oakley B."/>
            <person name="Pocsi I."/>
            <person name="Scazzocchio C."/>
            <person name="Seiboth B."/>
            <person name="vanKuyk P.A."/>
            <person name="Wortman J."/>
            <person name="Dyer P.S."/>
            <person name="Grigoriev I.V."/>
        </authorList>
    </citation>
    <scope>NUCLEOTIDE SEQUENCE [LARGE SCALE GENOMIC DNA]</scope>
    <source>
        <strain evidence="9">CBS 593.65</strain>
    </source>
</reference>
<accession>A0A1L9TJU8</accession>
<dbReference type="Pfam" id="PF00172">
    <property type="entry name" value="Zn_clus"/>
    <property type="match status" value="1"/>
</dbReference>
<protein>
    <recommendedName>
        <fullName evidence="7">Zn(2)-C6 fungal-type domain-containing protein</fullName>
    </recommendedName>
</protein>
<keyword evidence="3" id="KW-0238">DNA-binding</keyword>
<dbReference type="GO" id="GO:0003677">
    <property type="term" value="F:DNA binding"/>
    <property type="evidence" value="ECO:0007669"/>
    <property type="project" value="UniProtKB-KW"/>
</dbReference>
<evidence type="ECO:0000313" key="8">
    <source>
        <dbReference type="EMBL" id="OJJ59698.1"/>
    </source>
</evidence>
<dbReference type="AlphaFoldDB" id="A0A1L9TJU8"/>
<dbReference type="RefSeq" id="XP_040703504.1">
    <property type="nucleotide sequence ID" value="XM_040844792.1"/>
</dbReference>
<dbReference type="InterPro" id="IPR001138">
    <property type="entry name" value="Zn2Cys6_DnaBD"/>
</dbReference>
<proteinExistence type="predicted"/>
<feature type="region of interest" description="Disordered" evidence="6">
    <location>
        <begin position="79"/>
        <end position="131"/>
    </location>
</feature>
<evidence type="ECO:0000256" key="6">
    <source>
        <dbReference type="SAM" id="MobiDB-lite"/>
    </source>
</evidence>
<dbReference type="PANTHER" id="PTHR46910">
    <property type="entry name" value="TRANSCRIPTION FACTOR PDR1"/>
    <property type="match status" value="1"/>
</dbReference>
<gene>
    <name evidence="8" type="ORF">ASPSYDRAFT_30545</name>
</gene>
<dbReference type="PROSITE" id="PS50048">
    <property type="entry name" value="ZN2_CY6_FUNGAL_2"/>
    <property type="match status" value="1"/>
</dbReference>
<keyword evidence="2" id="KW-0805">Transcription regulation</keyword>
<dbReference type="STRING" id="1036612.A0A1L9TJU8"/>
<evidence type="ECO:0000256" key="2">
    <source>
        <dbReference type="ARBA" id="ARBA00023015"/>
    </source>
</evidence>
<keyword evidence="9" id="KW-1185">Reference proteome</keyword>
<dbReference type="SUPFAM" id="SSF57701">
    <property type="entry name" value="Zn2/Cys6 DNA-binding domain"/>
    <property type="match status" value="1"/>
</dbReference>
<dbReference type="Pfam" id="PF04082">
    <property type="entry name" value="Fungal_trans"/>
    <property type="match status" value="1"/>
</dbReference>
<dbReference type="CDD" id="cd12148">
    <property type="entry name" value="fungal_TF_MHR"/>
    <property type="match status" value="1"/>
</dbReference>
<feature type="compositionally biased region" description="Polar residues" evidence="6">
    <location>
        <begin position="119"/>
        <end position="129"/>
    </location>
</feature>
<dbReference type="GO" id="GO:0006351">
    <property type="term" value="P:DNA-templated transcription"/>
    <property type="evidence" value="ECO:0007669"/>
    <property type="project" value="InterPro"/>
</dbReference>
<organism evidence="8 9">
    <name type="scientific">Aspergillus sydowii CBS 593.65</name>
    <dbReference type="NCBI Taxonomy" id="1036612"/>
    <lineage>
        <taxon>Eukaryota</taxon>
        <taxon>Fungi</taxon>
        <taxon>Dikarya</taxon>
        <taxon>Ascomycota</taxon>
        <taxon>Pezizomycotina</taxon>
        <taxon>Eurotiomycetes</taxon>
        <taxon>Eurotiomycetidae</taxon>
        <taxon>Eurotiales</taxon>
        <taxon>Aspergillaceae</taxon>
        <taxon>Aspergillus</taxon>
        <taxon>Aspergillus subgen. Nidulantes</taxon>
    </lineage>
</organism>
<dbReference type="CDD" id="cd00067">
    <property type="entry name" value="GAL4"/>
    <property type="match status" value="1"/>
</dbReference>
<dbReference type="InterPro" id="IPR050987">
    <property type="entry name" value="AtrR-like"/>
</dbReference>
<dbReference type="PANTHER" id="PTHR46910:SF25">
    <property type="entry name" value="ABC-TRANSPORTER-REGULATING TRANSCRIPTION FACTOR"/>
    <property type="match status" value="1"/>
</dbReference>
<evidence type="ECO:0000256" key="5">
    <source>
        <dbReference type="ARBA" id="ARBA00023242"/>
    </source>
</evidence>
<evidence type="ECO:0000256" key="4">
    <source>
        <dbReference type="ARBA" id="ARBA00023163"/>
    </source>
</evidence>
<dbReference type="PROSITE" id="PS00463">
    <property type="entry name" value="ZN2_CY6_FUNGAL_1"/>
    <property type="match status" value="1"/>
</dbReference>
<dbReference type="Gene3D" id="4.10.240.10">
    <property type="entry name" value="Zn(2)-C6 fungal-type DNA-binding domain"/>
    <property type="match status" value="1"/>
</dbReference>
<evidence type="ECO:0000256" key="3">
    <source>
        <dbReference type="ARBA" id="ARBA00023125"/>
    </source>
</evidence>
<dbReference type="VEuPathDB" id="FungiDB:ASPSYDRAFT_30545"/>
<dbReference type="GO" id="GO:0008270">
    <property type="term" value="F:zinc ion binding"/>
    <property type="evidence" value="ECO:0007669"/>
    <property type="project" value="InterPro"/>
</dbReference>